<proteinExistence type="predicted"/>
<dbReference type="GO" id="GO:0060395">
    <property type="term" value="P:SMAD protein signal transduction"/>
    <property type="evidence" value="ECO:0007669"/>
    <property type="project" value="TreeGrafter"/>
</dbReference>
<keyword evidence="6" id="KW-1185">Reference proteome</keyword>
<feature type="domain" description="MH1" evidence="5">
    <location>
        <begin position="12"/>
        <end position="142"/>
    </location>
</feature>
<dbReference type="STRING" id="451379.A0A0N5AUT0"/>
<dbReference type="SMART" id="SM00523">
    <property type="entry name" value="DWA"/>
    <property type="match status" value="1"/>
</dbReference>
<protein>
    <submittedName>
        <fullName evidence="7">MH1 domain-containing protein</fullName>
    </submittedName>
</protein>
<dbReference type="InterPro" id="IPR013019">
    <property type="entry name" value="MAD_homology_MH1"/>
</dbReference>
<organism evidence="6 7">
    <name type="scientific">Syphacia muris</name>
    <dbReference type="NCBI Taxonomy" id="451379"/>
    <lineage>
        <taxon>Eukaryota</taxon>
        <taxon>Metazoa</taxon>
        <taxon>Ecdysozoa</taxon>
        <taxon>Nematoda</taxon>
        <taxon>Chromadorea</taxon>
        <taxon>Rhabditida</taxon>
        <taxon>Spirurina</taxon>
        <taxon>Oxyuridomorpha</taxon>
        <taxon>Oxyuroidea</taxon>
        <taxon>Oxyuridae</taxon>
        <taxon>Syphacia</taxon>
    </lineage>
</organism>
<dbReference type="PROSITE" id="PS51075">
    <property type="entry name" value="MH1"/>
    <property type="match status" value="1"/>
</dbReference>
<comment type="subcellular location">
    <subcellularLocation>
        <location evidence="1">Nucleus</location>
    </subcellularLocation>
</comment>
<keyword evidence="4" id="KW-0539">Nucleus</keyword>
<dbReference type="GO" id="GO:0071144">
    <property type="term" value="C:heteromeric SMAD protein complex"/>
    <property type="evidence" value="ECO:0007669"/>
    <property type="project" value="TreeGrafter"/>
</dbReference>
<evidence type="ECO:0000256" key="1">
    <source>
        <dbReference type="ARBA" id="ARBA00004123"/>
    </source>
</evidence>
<dbReference type="GO" id="GO:0051239">
    <property type="term" value="P:regulation of multicellular organismal process"/>
    <property type="evidence" value="ECO:0007669"/>
    <property type="project" value="UniProtKB-ARBA"/>
</dbReference>
<evidence type="ECO:0000256" key="4">
    <source>
        <dbReference type="ARBA" id="ARBA00023242"/>
    </source>
</evidence>
<dbReference type="SUPFAM" id="SSF56366">
    <property type="entry name" value="SMAD MH1 domain"/>
    <property type="match status" value="1"/>
</dbReference>
<dbReference type="Pfam" id="PF03165">
    <property type="entry name" value="MH1"/>
    <property type="match status" value="1"/>
</dbReference>
<keyword evidence="3" id="KW-0804">Transcription</keyword>
<dbReference type="InterPro" id="IPR013790">
    <property type="entry name" value="Dwarfin"/>
</dbReference>
<dbReference type="PANTHER" id="PTHR13703">
    <property type="entry name" value="SMAD"/>
    <property type="match status" value="1"/>
</dbReference>
<evidence type="ECO:0000313" key="6">
    <source>
        <dbReference type="Proteomes" id="UP000046393"/>
    </source>
</evidence>
<dbReference type="GO" id="GO:0000978">
    <property type="term" value="F:RNA polymerase II cis-regulatory region sequence-specific DNA binding"/>
    <property type="evidence" value="ECO:0007669"/>
    <property type="project" value="TreeGrafter"/>
</dbReference>
<dbReference type="GO" id="GO:0030154">
    <property type="term" value="P:cell differentiation"/>
    <property type="evidence" value="ECO:0007669"/>
    <property type="project" value="TreeGrafter"/>
</dbReference>
<dbReference type="GO" id="GO:0009653">
    <property type="term" value="P:anatomical structure morphogenesis"/>
    <property type="evidence" value="ECO:0007669"/>
    <property type="project" value="TreeGrafter"/>
</dbReference>
<evidence type="ECO:0000313" key="7">
    <source>
        <dbReference type="WBParaSite" id="SMUV_0000862301-mRNA-1"/>
    </source>
</evidence>
<dbReference type="GO" id="GO:0070411">
    <property type="term" value="F:I-SMAD binding"/>
    <property type="evidence" value="ECO:0007669"/>
    <property type="project" value="TreeGrafter"/>
</dbReference>
<evidence type="ECO:0000259" key="5">
    <source>
        <dbReference type="PROSITE" id="PS51075"/>
    </source>
</evidence>
<dbReference type="GO" id="GO:0032924">
    <property type="term" value="P:activin receptor signaling pathway"/>
    <property type="evidence" value="ECO:0007669"/>
    <property type="project" value="TreeGrafter"/>
</dbReference>
<reference evidence="7" key="1">
    <citation type="submission" date="2017-02" db="UniProtKB">
        <authorList>
            <consortium name="WormBaseParasite"/>
        </authorList>
    </citation>
    <scope>IDENTIFICATION</scope>
</reference>
<dbReference type="AlphaFoldDB" id="A0A0N5AUT0"/>
<sequence>MKNFFDNGLTSASVKKLYAYVKPRPSGVSRDQDDCWSEKTVRSLIRKLGKTKLVEELEKALSTQDPLTPCICIPRPADGRMQASQGKCLPHVVCCRVWRFPDVTSPHQLRSVPNCLYPFSKKLNCVCVNPFHYEKCEASGMCNEILRFCSVY</sequence>
<dbReference type="WBParaSite" id="SMUV_0000862301-mRNA-1">
    <property type="protein sequence ID" value="SMUV_0000862301-mRNA-1"/>
    <property type="gene ID" value="SMUV_0000862301"/>
</dbReference>
<evidence type="ECO:0000256" key="2">
    <source>
        <dbReference type="ARBA" id="ARBA00023015"/>
    </source>
</evidence>
<dbReference type="InterPro" id="IPR036578">
    <property type="entry name" value="SMAD_MH1_sf"/>
</dbReference>
<dbReference type="InterPro" id="IPR003619">
    <property type="entry name" value="MAD_homology1_Dwarfin-type"/>
</dbReference>
<dbReference type="PANTHER" id="PTHR13703:SF25">
    <property type="entry name" value="MOTHERS AGAINST DECAPENTAPLEGIC HOMOLOG"/>
    <property type="match status" value="1"/>
</dbReference>
<evidence type="ECO:0000256" key="3">
    <source>
        <dbReference type="ARBA" id="ARBA00023163"/>
    </source>
</evidence>
<dbReference type="GO" id="GO:0000981">
    <property type="term" value="F:DNA-binding transcription factor activity, RNA polymerase II-specific"/>
    <property type="evidence" value="ECO:0007669"/>
    <property type="project" value="TreeGrafter"/>
</dbReference>
<name>A0A0N5AUT0_9BILA</name>
<dbReference type="Gene3D" id="3.90.520.10">
    <property type="entry name" value="SMAD MH1 domain"/>
    <property type="match status" value="1"/>
</dbReference>
<keyword evidence="2" id="KW-0805">Transcription regulation</keyword>
<accession>A0A0N5AUT0</accession>
<dbReference type="Proteomes" id="UP000046393">
    <property type="component" value="Unplaced"/>
</dbReference>
<dbReference type="GO" id="GO:0045944">
    <property type="term" value="P:positive regulation of transcription by RNA polymerase II"/>
    <property type="evidence" value="ECO:0007669"/>
    <property type="project" value="TreeGrafter"/>
</dbReference>